<name>A0ABV8MMH1_9NEIS</name>
<evidence type="ECO:0008006" key="3">
    <source>
        <dbReference type="Google" id="ProtNLM"/>
    </source>
</evidence>
<dbReference type="EMBL" id="JBHSBU010000001">
    <property type="protein sequence ID" value="MFC4158465.1"/>
    <property type="molecule type" value="Genomic_DNA"/>
</dbReference>
<evidence type="ECO:0000313" key="2">
    <source>
        <dbReference type="Proteomes" id="UP001595791"/>
    </source>
</evidence>
<dbReference type="Proteomes" id="UP001595791">
    <property type="component" value="Unassembled WGS sequence"/>
</dbReference>
<dbReference type="RefSeq" id="WP_378161163.1">
    <property type="nucleotide sequence ID" value="NZ_JBHSBU010000001.1"/>
</dbReference>
<organism evidence="1 2">
    <name type="scientific">Chitinimonas lacunae</name>
    <dbReference type="NCBI Taxonomy" id="1963018"/>
    <lineage>
        <taxon>Bacteria</taxon>
        <taxon>Pseudomonadati</taxon>
        <taxon>Pseudomonadota</taxon>
        <taxon>Betaproteobacteria</taxon>
        <taxon>Neisseriales</taxon>
        <taxon>Chitinibacteraceae</taxon>
        <taxon>Chitinimonas</taxon>
    </lineage>
</organism>
<sequence>MLFYRNGFVEILLNRGFLVKIRVKYWAAALGASLLVSTASYGKEFETRRALSKEASNLFFKEEFEKLDALLNNHLASGERSPSGIWKASPLYGNADNSLYFRGEDPDEREWYWDNAREKIGRWTKKYPTSPNAHVYYAKTFVSQAWNIRGHNTADKVKEEDWKPFFENLEKARVYLLKHKSISDKNPDWFVTMLNVANFQQWPDKEYAKLLKEALDRHPLYHEIYFAAVRHLYPKWGGNPAAIEVFAQDAVRRTKDVEGYGMYARIYWVVWDEQYGYKVFKESYVDWPTWQHGIDDVLKKYPDQWNLVNFFKFSCFSGDKQKTQELRAKIHNPEQYYGSAISKDIFAECSQGKIPDMSKYKKK</sequence>
<gene>
    <name evidence="1" type="ORF">ACFOW7_03725</name>
</gene>
<comment type="caution">
    <text evidence="1">The sequence shown here is derived from an EMBL/GenBank/DDBJ whole genome shotgun (WGS) entry which is preliminary data.</text>
</comment>
<proteinExistence type="predicted"/>
<evidence type="ECO:0000313" key="1">
    <source>
        <dbReference type="EMBL" id="MFC4158465.1"/>
    </source>
</evidence>
<keyword evidence="2" id="KW-1185">Reference proteome</keyword>
<reference evidence="2" key="1">
    <citation type="journal article" date="2019" name="Int. J. Syst. Evol. Microbiol.">
        <title>The Global Catalogue of Microorganisms (GCM) 10K type strain sequencing project: providing services to taxonomists for standard genome sequencing and annotation.</title>
        <authorList>
            <consortium name="The Broad Institute Genomics Platform"/>
            <consortium name="The Broad Institute Genome Sequencing Center for Infectious Disease"/>
            <person name="Wu L."/>
            <person name="Ma J."/>
        </authorList>
    </citation>
    <scope>NUCLEOTIDE SEQUENCE [LARGE SCALE GENOMIC DNA]</scope>
    <source>
        <strain evidence="2">LMG 29894</strain>
    </source>
</reference>
<accession>A0ABV8MMH1</accession>
<protein>
    <recommendedName>
        <fullName evidence="3">DUF4034 domain-containing protein</fullName>
    </recommendedName>
</protein>